<reference evidence="2" key="1">
    <citation type="journal article" date="2019" name="Int. J. Syst. Evol. Microbiol.">
        <title>The Global Catalogue of Microorganisms (GCM) 10K type strain sequencing project: providing services to taxonomists for standard genome sequencing and annotation.</title>
        <authorList>
            <consortium name="The Broad Institute Genomics Platform"/>
            <consortium name="The Broad Institute Genome Sequencing Center for Infectious Disease"/>
            <person name="Wu L."/>
            <person name="Ma J."/>
        </authorList>
    </citation>
    <scope>NUCLEOTIDE SEQUENCE [LARGE SCALE GENOMIC DNA]</scope>
    <source>
        <strain evidence="2">R28</strain>
    </source>
</reference>
<dbReference type="InterPro" id="IPR025953">
    <property type="entry name" value="YlbD_coat"/>
</dbReference>
<protein>
    <submittedName>
        <fullName evidence="1">Spore coat protein YlbD</fullName>
    </submittedName>
</protein>
<keyword evidence="1" id="KW-0946">Virion</keyword>
<evidence type="ECO:0000313" key="2">
    <source>
        <dbReference type="Proteomes" id="UP001597383"/>
    </source>
</evidence>
<organism evidence="1 2">
    <name type="scientific">Ornithinibacillus salinisoli</name>
    <dbReference type="NCBI Taxonomy" id="1848459"/>
    <lineage>
        <taxon>Bacteria</taxon>
        <taxon>Bacillati</taxon>
        <taxon>Bacillota</taxon>
        <taxon>Bacilli</taxon>
        <taxon>Bacillales</taxon>
        <taxon>Bacillaceae</taxon>
        <taxon>Ornithinibacillus</taxon>
    </lineage>
</organism>
<dbReference type="Pfam" id="PF14071">
    <property type="entry name" value="YlbD_coat"/>
    <property type="match status" value="1"/>
</dbReference>
<keyword evidence="2" id="KW-1185">Reference proteome</keyword>
<keyword evidence="1" id="KW-0167">Capsid protein</keyword>
<dbReference type="Proteomes" id="UP001597383">
    <property type="component" value="Unassembled WGS sequence"/>
</dbReference>
<dbReference type="RefSeq" id="WP_377555567.1">
    <property type="nucleotide sequence ID" value="NZ_JBHUHQ010000013.1"/>
</dbReference>
<proteinExistence type="predicted"/>
<name>A0ABW4VWG5_9BACI</name>
<dbReference type="EMBL" id="JBHUHQ010000013">
    <property type="protein sequence ID" value="MFD2043989.1"/>
    <property type="molecule type" value="Genomic_DNA"/>
</dbReference>
<evidence type="ECO:0000313" key="1">
    <source>
        <dbReference type="EMBL" id="MFD2043989.1"/>
    </source>
</evidence>
<sequence length="127" mass="15140">MSDDLHPKIVAFKQFINDHPKLREEIRKSGRSWQEYYEKWVLLGEDDPMWQEFGEDDNKSTKKSGNKSEFFNQLMKLTENVDVDKVQKQVHELSGTVSTLQELLGQFQDKKKANPMTRNQPYNWFRD</sequence>
<comment type="caution">
    <text evidence="1">The sequence shown here is derived from an EMBL/GenBank/DDBJ whole genome shotgun (WGS) entry which is preliminary data.</text>
</comment>
<gene>
    <name evidence="1" type="primary">ylbD</name>
    <name evidence="1" type="ORF">ACFSJF_06925</name>
</gene>
<accession>A0ABW4VWG5</accession>